<dbReference type="PANTHER" id="PTHR38050:SF2">
    <property type="entry name" value="FERULOYL ESTERASE C-RELATED"/>
    <property type="match status" value="1"/>
</dbReference>
<evidence type="ECO:0000313" key="9">
    <source>
        <dbReference type="EMBL" id="SHF77940.1"/>
    </source>
</evidence>
<name>A0A1M5EFK0_9FLAO</name>
<gene>
    <name evidence="9" type="ORF">SAMN02787073_2903</name>
</gene>
<keyword evidence="5" id="KW-0378">Hydrolase</keyword>
<dbReference type="PANTHER" id="PTHR38050">
    <property type="match status" value="1"/>
</dbReference>
<dbReference type="GO" id="GO:0045493">
    <property type="term" value="P:xylan catabolic process"/>
    <property type="evidence" value="ECO:0007669"/>
    <property type="project" value="UniProtKB-KW"/>
</dbReference>
<dbReference type="RefSeq" id="WP_073174280.1">
    <property type="nucleotide sequence ID" value="NZ_FQVE01000003.1"/>
</dbReference>
<evidence type="ECO:0000256" key="4">
    <source>
        <dbReference type="ARBA" id="ARBA00022729"/>
    </source>
</evidence>
<keyword evidence="2" id="KW-0964">Secreted</keyword>
<dbReference type="GO" id="GO:0005576">
    <property type="term" value="C:extracellular region"/>
    <property type="evidence" value="ECO:0007669"/>
    <property type="project" value="UniProtKB-SubCell"/>
</dbReference>
<evidence type="ECO:0000256" key="1">
    <source>
        <dbReference type="ARBA" id="ARBA00004613"/>
    </source>
</evidence>
<evidence type="ECO:0000256" key="2">
    <source>
        <dbReference type="ARBA" id="ARBA00022525"/>
    </source>
</evidence>
<evidence type="ECO:0000256" key="3">
    <source>
        <dbReference type="ARBA" id="ARBA00022651"/>
    </source>
</evidence>
<proteinExistence type="predicted"/>
<dbReference type="Pfam" id="PF00756">
    <property type="entry name" value="Esterase"/>
    <property type="match status" value="1"/>
</dbReference>
<dbReference type="InterPro" id="IPR029058">
    <property type="entry name" value="AB_hydrolase_fold"/>
</dbReference>
<evidence type="ECO:0000313" key="10">
    <source>
        <dbReference type="Proteomes" id="UP000184108"/>
    </source>
</evidence>
<feature type="chain" id="PRO_5009909808" evidence="8">
    <location>
        <begin position="18"/>
        <end position="292"/>
    </location>
</feature>
<comment type="subcellular location">
    <subcellularLocation>
        <location evidence="1">Secreted</location>
    </subcellularLocation>
</comment>
<accession>A0A1M5EFK0</accession>
<dbReference type="AlphaFoldDB" id="A0A1M5EFK0"/>
<feature type="signal peptide" evidence="8">
    <location>
        <begin position="1"/>
        <end position="17"/>
    </location>
</feature>
<evidence type="ECO:0000256" key="8">
    <source>
        <dbReference type="SAM" id="SignalP"/>
    </source>
</evidence>
<keyword evidence="6" id="KW-0119">Carbohydrate metabolism</keyword>
<dbReference type="GO" id="GO:0030600">
    <property type="term" value="F:feruloyl esterase activity"/>
    <property type="evidence" value="ECO:0007669"/>
    <property type="project" value="InterPro"/>
</dbReference>
<organism evidence="9 10">
    <name type="scientific">Chryseobacterium vrystaatense</name>
    <dbReference type="NCBI Taxonomy" id="307480"/>
    <lineage>
        <taxon>Bacteria</taxon>
        <taxon>Pseudomonadati</taxon>
        <taxon>Bacteroidota</taxon>
        <taxon>Flavobacteriia</taxon>
        <taxon>Flavobacteriales</taxon>
        <taxon>Weeksellaceae</taxon>
        <taxon>Chryseobacterium group</taxon>
        <taxon>Chryseobacterium</taxon>
    </lineage>
</organism>
<evidence type="ECO:0000256" key="7">
    <source>
        <dbReference type="ARBA" id="ARBA00023326"/>
    </source>
</evidence>
<keyword evidence="4 8" id="KW-0732">Signal</keyword>
<reference evidence="10" key="1">
    <citation type="submission" date="2016-11" db="EMBL/GenBank/DDBJ databases">
        <authorList>
            <person name="Varghese N."/>
            <person name="Submissions S."/>
        </authorList>
    </citation>
    <scope>NUCLEOTIDE SEQUENCE [LARGE SCALE GENOMIC DNA]</scope>
    <source>
        <strain evidence="10">YR203</strain>
    </source>
</reference>
<sequence length="292" mass="32971">MTRNFVLLFVTALFSHALLGQTKTLQHNDVKRKYIVYIPKGYESAASRRYPVVFNFHGGGMTPAEQMLYTQMNKTADRHGFITVYPKGIKEDWNVGFGMSYKKGTDDIGFIETLLNQIEKDYKIDTQKVFAAGLSRGGFFCHRIAAELPHRFSAIATAGASVPDSVAYYHQDRKEIGVLMVHGKADAVVDYTGKNNGYFSAPKSYQYWQTQGNSKIGREKTIKHDPDKSDKTSAEIIETKTGKKYVTLISIENGGHTWPGADDFNIGLPIGLTSKEIDFNEYMWEFFNKQEL</sequence>
<dbReference type="SUPFAM" id="SSF53474">
    <property type="entry name" value="alpha/beta-Hydrolases"/>
    <property type="match status" value="1"/>
</dbReference>
<dbReference type="InterPro" id="IPR043595">
    <property type="entry name" value="FaeB/C/D"/>
</dbReference>
<dbReference type="Gene3D" id="3.40.50.1820">
    <property type="entry name" value="alpha/beta hydrolase"/>
    <property type="match status" value="1"/>
</dbReference>
<evidence type="ECO:0000256" key="5">
    <source>
        <dbReference type="ARBA" id="ARBA00022801"/>
    </source>
</evidence>
<protein>
    <submittedName>
        <fullName evidence="9">Polyhydroxybutyrate depolymerase</fullName>
    </submittedName>
</protein>
<keyword evidence="7" id="KW-0624">Polysaccharide degradation</keyword>
<dbReference type="Proteomes" id="UP000184108">
    <property type="component" value="Unassembled WGS sequence"/>
</dbReference>
<evidence type="ECO:0000256" key="6">
    <source>
        <dbReference type="ARBA" id="ARBA00023277"/>
    </source>
</evidence>
<dbReference type="EMBL" id="FQVE01000003">
    <property type="protein sequence ID" value="SHF77940.1"/>
    <property type="molecule type" value="Genomic_DNA"/>
</dbReference>
<dbReference type="InterPro" id="IPR000801">
    <property type="entry name" value="Esterase-like"/>
</dbReference>
<keyword evidence="3" id="KW-0858">Xylan degradation</keyword>